<keyword evidence="2" id="KW-1185">Reference proteome</keyword>
<dbReference type="EMBL" id="SSSM01000005">
    <property type="protein sequence ID" value="THG29806.1"/>
    <property type="molecule type" value="Genomic_DNA"/>
</dbReference>
<keyword evidence="1" id="KW-0240">DNA-directed RNA polymerase</keyword>
<dbReference type="AlphaFoldDB" id="A0A4S4FKU3"/>
<dbReference type="OrthoDB" id="5188280at2"/>
<dbReference type="RefSeq" id="WP_136428134.1">
    <property type="nucleotide sequence ID" value="NZ_SSSM01000005.1"/>
</dbReference>
<comment type="caution">
    <text evidence="1">The sequence shown here is derived from an EMBL/GenBank/DDBJ whole genome shotgun (WGS) entry which is preliminary data.</text>
</comment>
<dbReference type="GO" id="GO:0000428">
    <property type="term" value="C:DNA-directed RNA polymerase complex"/>
    <property type="evidence" value="ECO:0007669"/>
    <property type="project" value="UniProtKB-KW"/>
</dbReference>
<protein>
    <submittedName>
        <fullName evidence="1">DNA-directed RNA polymerase subunit beta</fullName>
    </submittedName>
</protein>
<dbReference type="Proteomes" id="UP000309133">
    <property type="component" value="Unassembled WGS sequence"/>
</dbReference>
<accession>A0A4S4FKU3</accession>
<keyword evidence="1" id="KW-0804">Transcription</keyword>
<name>A0A4S4FKU3_9MICO</name>
<gene>
    <name evidence="1" type="ORF">E6C64_14185</name>
</gene>
<reference evidence="1 2" key="1">
    <citation type="submission" date="2019-04" db="EMBL/GenBank/DDBJ databases">
        <authorList>
            <person name="Jiang L."/>
        </authorList>
    </citation>
    <scope>NUCLEOTIDE SEQUENCE [LARGE SCALE GENOMIC DNA]</scope>
    <source>
        <strain evidence="1 2">YIM 131853</strain>
    </source>
</reference>
<proteinExistence type="predicted"/>
<sequence length="208" mass="22290">MPERFSKPVKFAGYQFESIQGGEDPAAISRLAHETAAALVARVRKDPDPAIVERLVRFTDENGIDAIAELWSRATPHSLPGTLWRIYLVRSMIRADAESVALFYQRGSVVGTIDPVVAGAPDPAGPAEILELADQILRGVFVGDLATALDRAAAFCRVAASGCTSLADDLEGTEPDRSTELTRRALRLSQTAADLTASSKLEREGGLD</sequence>
<evidence type="ECO:0000313" key="2">
    <source>
        <dbReference type="Proteomes" id="UP000309133"/>
    </source>
</evidence>
<organism evidence="1 2">
    <name type="scientific">Naasia lichenicola</name>
    <dbReference type="NCBI Taxonomy" id="2565933"/>
    <lineage>
        <taxon>Bacteria</taxon>
        <taxon>Bacillati</taxon>
        <taxon>Actinomycetota</taxon>
        <taxon>Actinomycetes</taxon>
        <taxon>Micrococcales</taxon>
        <taxon>Microbacteriaceae</taxon>
        <taxon>Naasia</taxon>
    </lineage>
</organism>
<evidence type="ECO:0000313" key="1">
    <source>
        <dbReference type="EMBL" id="THG29806.1"/>
    </source>
</evidence>